<dbReference type="Gene3D" id="3.30.9.30">
    <property type="match status" value="1"/>
</dbReference>
<evidence type="ECO:0000259" key="3">
    <source>
        <dbReference type="Pfam" id="PF01494"/>
    </source>
</evidence>
<keyword evidence="2" id="KW-0503">Monooxygenase</keyword>
<dbReference type="SUPFAM" id="SSF54373">
    <property type="entry name" value="FAD-linked reductases, C-terminal domain"/>
    <property type="match status" value="1"/>
</dbReference>
<dbReference type="InterPro" id="IPR002938">
    <property type="entry name" value="FAD-bd"/>
</dbReference>
<dbReference type="PRINTS" id="PR00420">
    <property type="entry name" value="RNGMNOXGNASE"/>
</dbReference>
<evidence type="ECO:0000313" key="5">
    <source>
        <dbReference type="Proteomes" id="UP001501746"/>
    </source>
</evidence>
<dbReference type="InterPro" id="IPR036188">
    <property type="entry name" value="FAD/NAD-bd_sf"/>
</dbReference>
<evidence type="ECO:0000256" key="1">
    <source>
        <dbReference type="ARBA" id="ARBA00023002"/>
    </source>
</evidence>
<dbReference type="SUPFAM" id="SSF51905">
    <property type="entry name" value="FAD/NAD(P)-binding domain"/>
    <property type="match status" value="1"/>
</dbReference>
<dbReference type="Pfam" id="PF01494">
    <property type="entry name" value="FAD_binding_3"/>
    <property type="match status" value="2"/>
</dbReference>
<reference evidence="4 5" key="1">
    <citation type="journal article" date="2019" name="Int. J. Syst. Evol. Microbiol.">
        <title>The Global Catalogue of Microorganisms (GCM) 10K type strain sequencing project: providing services to taxonomists for standard genome sequencing and annotation.</title>
        <authorList>
            <consortium name="The Broad Institute Genomics Platform"/>
            <consortium name="The Broad Institute Genome Sequencing Center for Infectious Disease"/>
            <person name="Wu L."/>
            <person name="Ma J."/>
        </authorList>
    </citation>
    <scope>NUCLEOTIDE SEQUENCE [LARGE SCALE GENOMIC DNA]</scope>
    <source>
        <strain evidence="4 5">JCM 14323</strain>
    </source>
</reference>
<dbReference type="Gene3D" id="3.50.50.60">
    <property type="entry name" value="FAD/NAD(P)-binding domain"/>
    <property type="match status" value="1"/>
</dbReference>
<sequence>MKIVIVGAGIGGLATALSLEAAGFRDVTVVERARELRPLGVGMNLLPHAVRELTELGLVDEVAAIGTAPARLSYFTRFGQPVWSEPRGLEAGYHWPQLSVHRGEFQLLLADEVRRRLGADAIRLGWRATGVEHGVAGSDGGGVVERARFTDAAGDELVVDADVVVGADGIHSALRAQAHPAEGAPLWNRLLLWRGTALAPTFLDGRTMIMAGDAEQKFVAYPLVASGSDDGMTRLNFIAERRAPAGVKESADWNRAVDPAPIAELFADWRFDWLDVPGVIVAADEILEYPMVDRDPLERWTVGRTTLLGDAAHALYPNGSNGASQAILDARALAFHLAAAEAAAAGTAAADTVASGTATAGTATTGTAASGIDAALAAYEADRRPVTTRLNAMTRQLGPERVMQLAYERAPQGFADVHDVIPEAELREIAEAYKVAAGFHADLLNERSSLTPPAVRA</sequence>
<dbReference type="RefSeq" id="WP_157425890.1">
    <property type="nucleotide sequence ID" value="NZ_BAAANK010000001.1"/>
</dbReference>
<dbReference type="PANTHER" id="PTHR13789:SF268">
    <property type="entry name" value="5-METHYLPHENAZINE-1-CARBOXYLATE 1-MONOOXYGENASE"/>
    <property type="match status" value="1"/>
</dbReference>
<keyword evidence="5" id="KW-1185">Reference proteome</keyword>
<dbReference type="EMBL" id="BAAANK010000001">
    <property type="protein sequence ID" value="GAA1824258.1"/>
    <property type="molecule type" value="Genomic_DNA"/>
</dbReference>
<comment type="caution">
    <text evidence="4">The sequence shown here is derived from an EMBL/GenBank/DDBJ whole genome shotgun (WGS) entry which is preliminary data.</text>
</comment>
<evidence type="ECO:0000313" key="4">
    <source>
        <dbReference type="EMBL" id="GAA1824258.1"/>
    </source>
</evidence>
<dbReference type="Proteomes" id="UP001501746">
    <property type="component" value="Unassembled WGS sequence"/>
</dbReference>
<gene>
    <name evidence="4" type="ORF">GCM10009750_03790</name>
</gene>
<feature type="domain" description="FAD-binding" evidence="3">
    <location>
        <begin position="2"/>
        <end position="178"/>
    </location>
</feature>
<dbReference type="PANTHER" id="PTHR13789">
    <property type="entry name" value="MONOOXYGENASE"/>
    <property type="match status" value="1"/>
</dbReference>
<proteinExistence type="predicted"/>
<dbReference type="InterPro" id="IPR050493">
    <property type="entry name" value="FAD-dep_Monooxygenase_BioMet"/>
</dbReference>
<feature type="domain" description="FAD-binding" evidence="3">
    <location>
        <begin position="297"/>
        <end position="354"/>
    </location>
</feature>
<dbReference type="NCBIfam" id="NF005720">
    <property type="entry name" value="PRK07538.1"/>
    <property type="match status" value="1"/>
</dbReference>
<protein>
    <submittedName>
        <fullName evidence="4">Flavin-dependent oxidoreductase</fullName>
    </submittedName>
</protein>
<evidence type="ECO:0000256" key="2">
    <source>
        <dbReference type="ARBA" id="ARBA00023033"/>
    </source>
</evidence>
<accession>A0ABN2MEW8</accession>
<organism evidence="4 5">
    <name type="scientific">Agromyces salentinus</name>
    <dbReference type="NCBI Taxonomy" id="269421"/>
    <lineage>
        <taxon>Bacteria</taxon>
        <taxon>Bacillati</taxon>
        <taxon>Actinomycetota</taxon>
        <taxon>Actinomycetes</taxon>
        <taxon>Micrococcales</taxon>
        <taxon>Microbacteriaceae</taxon>
        <taxon>Agromyces</taxon>
    </lineage>
</organism>
<keyword evidence="1" id="KW-0560">Oxidoreductase</keyword>
<name>A0ABN2MEW8_9MICO</name>